<name>A0A378U0U4_NEIEL</name>
<evidence type="ECO:0000313" key="10">
    <source>
        <dbReference type="Proteomes" id="UP000254927"/>
    </source>
</evidence>
<dbReference type="GO" id="GO:0016020">
    <property type="term" value="C:membrane"/>
    <property type="evidence" value="ECO:0007669"/>
    <property type="project" value="UniProtKB-SubCell"/>
</dbReference>
<feature type="transmembrane region" description="Helical" evidence="5">
    <location>
        <begin position="179"/>
        <end position="195"/>
    </location>
</feature>
<feature type="transmembrane region" description="Helical" evidence="5">
    <location>
        <begin position="202"/>
        <end position="218"/>
    </location>
</feature>
<dbReference type="Proteomes" id="UP000254927">
    <property type="component" value="Unassembled WGS sequence"/>
</dbReference>
<keyword evidence="2 5" id="KW-0812">Transmembrane</keyword>
<protein>
    <submittedName>
        <fullName evidence="9">Integral membrane protein</fullName>
    </submittedName>
</protein>
<evidence type="ECO:0000256" key="5">
    <source>
        <dbReference type="SAM" id="Phobius"/>
    </source>
</evidence>
<feature type="domain" description="O-antigen ligase-related" evidence="6">
    <location>
        <begin position="207"/>
        <end position="366"/>
    </location>
</feature>
<accession>A0A378U0U4</accession>
<feature type="transmembrane region" description="Helical" evidence="5">
    <location>
        <begin position="349"/>
        <end position="373"/>
    </location>
</feature>
<keyword evidence="3 5" id="KW-1133">Transmembrane helix</keyword>
<evidence type="ECO:0000313" key="9">
    <source>
        <dbReference type="EMBL" id="STZ67803.1"/>
    </source>
</evidence>
<sequence>MRDDFSLTNKGGAWAFAWLLSAFFLIAAVPFLSILRVGPLSSFYLESGSLVFALLLVLLTFATGRLNVLPPRGTVYFLLLAAFWHVQARVMGLDYLGMSDMAAWAFVVLSLAAWACRGWVASLGQERVTAALAWVLLIGGCLQAAVAVMQYAGWTSHFTGYLALGAKNNITGQLGQRNHLGHYLMWGLLSAAWLWSQRRLHALLGAAAVLFLSGTMGLVNSRTILLYVAAVGLLALFWRWRQGRGGNRLLLITLFALGMVVAVQFSLNAVLGWLGISQVETALQRIEGSSFAMSARDLEWRNAWRVFRDAPLWGHGWDSYPLQGFLAGSFPNGFSPNGISVLFTHSHNIVLQLLSEMGLVGTLLVFGGALWVIWPYFRRPASAESMLPLALMTVSLCHSMLEYPLWYIYFLTAFAVMMSITPSETRIRTGYGIKAMLPAASAFLIICGIVKLGFVYNDLVKFDHHVKTDTAEEVVRKVAGLERIARTEPLLAYYADLSLTRRGTPFDPEIRPWAAEASKRALRHRPYATAYQYALYEYREGNTEKAAEWLEKLYHYYPSSLNYYAKQIHASPYFKNLYPDLYRACEAYQKLKPRTESCPRPEAQ</sequence>
<dbReference type="AlphaFoldDB" id="A0A378U0U4"/>
<evidence type="ECO:0000256" key="2">
    <source>
        <dbReference type="ARBA" id="ARBA00022692"/>
    </source>
</evidence>
<dbReference type="PANTHER" id="PTHR37422">
    <property type="entry name" value="TEICHURONIC ACID BIOSYNTHESIS PROTEIN TUAE"/>
    <property type="match status" value="1"/>
</dbReference>
<dbReference type="InterPro" id="IPR007016">
    <property type="entry name" value="O-antigen_ligase-rel_domated"/>
</dbReference>
<evidence type="ECO:0000259" key="6">
    <source>
        <dbReference type="Pfam" id="PF04932"/>
    </source>
</evidence>
<comment type="subcellular location">
    <subcellularLocation>
        <location evidence="1">Membrane</location>
        <topology evidence="1">Multi-pass membrane protein</topology>
    </subcellularLocation>
</comment>
<dbReference type="PANTHER" id="PTHR37422:SF21">
    <property type="entry name" value="EXOQ-LIKE PROTEIN"/>
    <property type="match status" value="1"/>
</dbReference>
<gene>
    <name evidence="9" type="ORF">NCTC10660_01292</name>
</gene>
<feature type="domain" description="Virulence factor membrane-bound polymerase C-terminal" evidence="7">
    <location>
        <begin position="388"/>
        <end position="560"/>
    </location>
</feature>
<evidence type="ECO:0000256" key="3">
    <source>
        <dbReference type="ARBA" id="ARBA00022989"/>
    </source>
</evidence>
<dbReference type="Pfam" id="PF04932">
    <property type="entry name" value="Wzy_C"/>
    <property type="match status" value="1"/>
</dbReference>
<keyword evidence="4 5" id="KW-0472">Membrane</keyword>
<feature type="transmembrane region" description="Helical" evidence="5">
    <location>
        <begin position="41"/>
        <end position="61"/>
    </location>
</feature>
<evidence type="ECO:0000259" key="8">
    <source>
        <dbReference type="Pfam" id="PF15864"/>
    </source>
</evidence>
<reference evidence="9 10" key="1">
    <citation type="submission" date="2018-06" db="EMBL/GenBank/DDBJ databases">
        <authorList>
            <consortium name="Pathogen Informatics"/>
            <person name="Doyle S."/>
        </authorList>
    </citation>
    <scope>NUCLEOTIDE SEQUENCE [LARGE SCALE GENOMIC DNA]</scope>
    <source>
        <strain evidence="9 10">NCTC10660</strain>
    </source>
</reference>
<feature type="transmembrane region" description="Helical" evidence="5">
    <location>
        <begin position="12"/>
        <end position="35"/>
    </location>
</feature>
<dbReference type="GeneID" id="93352276"/>
<dbReference type="Pfam" id="PF15864">
    <property type="entry name" value="PglL_A"/>
    <property type="match status" value="1"/>
</dbReference>
<feature type="transmembrane region" description="Helical" evidence="5">
    <location>
        <begin position="224"/>
        <end position="240"/>
    </location>
</feature>
<organism evidence="9 10">
    <name type="scientific">Neisseria elongata</name>
    <dbReference type="NCBI Taxonomy" id="495"/>
    <lineage>
        <taxon>Bacteria</taxon>
        <taxon>Pseudomonadati</taxon>
        <taxon>Pseudomonadota</taxon>
        <taxon>Betaproteobacteria</taxon>
        <taxon>Neisseriales</taxon>
        <taxon>Neisseriaceae</taxon>
        <taxon>Neisseria</taxon>
    </lineage>
</organism>
<dbReference type="RefSeq" id="WP_074898196.1">
    <property type="nucleotide sequence ID" value="NZ_CP031252.1"/>
</dbReference>
<dbReference type="InterPro" id="IPR051533">
    <property type="entry name" value="WaaL-like"/>
</dbReference>
<dbReference type="EMBL" id="UGQW01000002">
    <property type="protein sequence ID" value="STZ67803.1"/>
    <property type="molecule type" value="Genomic_DNA"/>
</dbReference>
<feature type="transmembrane region" description="Helical" evidence="5">
    <location>
        <begin position="435"/>
        <end position="456"/>
    </location>
</feature>
<dbReference type="Pfam" id="PF11846">
    <property type="entry name" value="Wzy_C_2"/>
    <property type="match status" value="1"/>
</dbReference>
<dbReference type="InterPro" id="IPR031726">
    <property type="entry name" value="PglL_A"/>
</dbReference>
<evidence type="ECO:0000259" key="7">
    <source>
        <dbReference type="Pfam" id="PF11846"/>
    </source>
</evidence>
<feature type="transmembrane region" description="Helical" evidence="5">
    <location>
        <begin position="73"/>
        <end position="90"/>
    </location>
</feature>
<feature type="domain" description="Protein glycosylation ligase" evidence="8">
    <location>
        <begin position="174"/>
        <end position="195"/>
    </location>
</feature>
<evidence type="ECO:0000256" key="1">
    <source>
        <dbReference type="ARBA" id="ARBA00004141"/>
    </source>
</evidence>
<feature type="transmembrane region" description="Helical" evidence="5">
    <location>
        <begin position="249"/>
        <end position="276"/>
    </location>
</feature>
<proteinExistence type="predicted"/>
<feature type="transmembrane region" description="Helical" evidence="5">
    <location>
        <begin position="102"/>
        <end position="120"/>
    </location>
</feature>
<feature type="transmembrane region" description="Helical" evidence="5">
    <location>
        <begin position="407"/>
        <end position="423"/>
    </location>
</feature>
<evidence type="ECO:0000256" key="4">
    <source>
        <dbReference type="ARBA" id="ARBA00023136"/>
    </source>
</evidence>
<feature type="transmembrane region" description="Helical" evidence="5">
    <location>
        <begin position="132"/>
        <end position="152"/>
    </location>
</feature>
<dbReference type="InterPro" id="IPR021797">
    <property type="entry name" value="Wzy_C_2"/>
</dbReference>